<dbReference type="GO" id="GO:0016491">
    <property type="term" value="F:oxidoreductase activity"/>
    <property type="evidence" value="ECO:0007669"/>
    <property type="project" value="UniProtKB-KW"/>
</dbReference>
<evidence type="ECO:0000313" key="4">
    <source>
        <dbReference type="EMBL" id="SHG62361.1"/>
    </source>
</evidence>
<dbReference type="OrthoDB" id="9795543at2"/>
<evidence type="ECO:0000256" key="1">
    <source>
        <dbReference type="ARBA" id="ARBA00023002"/>
    </source>
</evidence>
<evidence type="ECO:0000313" key="5">
    <source>
        <dbReference type="Proteomes" id="UP000184041"/>
    </source>
</evidence>
<dbReference type="SUPFAM" id="SSF55347">
    <property type="entry name" value="Glyceraldehyde-3-phosphate dehydrogenase-like, C-terminal domain"/>
    <property type="match status" value="1"/>
</dbReference>
<keyword evidence="1" id="KW-0560">Oxidoreductase</keyword>
<name>A0A1M5LBF3_9BACT</name>
<dbReference type="PANTHER" id="PTHR43818">
    <property type="entry name" value="BCDNA.GH03377"/>
    <property type="match status" value="1"/>
</dbReference>
<dbReference type="Gene3D" id="3.30.360.10">
    <property type="entry name" value="Dihydrodipicolinate Reductase, domain 2"/>
    <property type="match status" value="1"/>
</dbReference>
<dbReference type="PANTHER" id="PTHR43818:SF11">
    <property type="entry name" value="BCDNA.GH03377"/>
    <property type="match status" value="1"/>
</dbReference>
<proteinExistence type="predicted"/>
<sequence length="346" mass="38249">MEELNVGIVGLGWVAGAHINVFKEVEGANVTAVCSRRALDEEALEREHGIPLKAYQDYEQMLADPTLDIIDICTPHPLHPGQAIAAAQAGKHVIIEKPIALTYEDAREVGQALEEAGVQACVCFELRFSSQAMSIHSMLDRDLLGDLHYGEIDYYHGIGPWYGQFPWNVKKEMGGSSLLTAGIHALDLLLWYMDGEVEEVTSYSTKTKSELFAPYEYDTTSVTMLKFSDGRLGKVASVIDCLQPYYFHIQLNGSEGSLLDDKFYSSRLEGTSKDRWSQLGVPLVDSGDVDDHTYLPQFQSFVESIGRGEPMELTNFEEALASHKVAYAADQSAETGRPVQLSEIDG</sequence>
<feature type="domain" description="Gfo/Idh/MocA-like oxidoreductase N-terminal" evidence="2">
    <location>
        <begin position="4"/>
        <end position="122"/>
    </location>
</feature>
<dbReference type="InterPro" id="IPR036291">
    <property type="entry name" value="NAD(P)-bd_dom_sf"/>
</dbReference>
<feature type="domain" description="GFO/IDH/MocA-like oxidoreductase" evidence="3">
    <location>
        <begin position="135"/>
        <end position="258"/>
    </location>
</feature>
<evidence type="ECO:0000259" key="3">
    <source>
        <dbReference type="Pfam" id="PF22725"/>
    </source>
</evidence>
<accession>A0A1M5LBF3</accession>
<protein>
    <submittedName>
        <fullName evidence="4">Predicted dehydrogenase</fullName>
    </submittedName>
</protein>
<organism evidence="4 5">
    <name type="scientific">Fodinibius roseus</name>
    <dbReference type="NCBI Taxonomy" id="1194090"/>
    <lineage>
        <taxon>Bacteria</taxon>
        <taxon>Pseudomonadati</taxon>
        <taxon>Balneolota</taxon>
        <taxon>Balneolia</taxon>
        <taxon>Balneolales</taxon>
        <taxon>Balneolaceae</taxon>
        <taxon>Fodinibius</taxon>
    </lineage>
</organism>
<gene>
    <name evidence="4" type="ORF">SAMN05443144_1406</name>
</gene>
<dbReference type="InterPro" id="IPR000683">
    <property type="entry name" value="Gfo/Idh/MocA-like_OxRdtase_N"/>
</dbReference>
<dbReference type="Pfam" id="PF01408">
    <property type="entry name" value="GFO_IDH_MocA"/>
    <property type="match status" value="1"/>
</dbReference>
<keyword evidence="5" id="KW-1185">Reference proteome</keyword>
<evidence type="ECO:0000259" key="2">
    <source>
        <dbReference type="Pfam" id="PF01408"/>
    </source>
</evidence>
<dbReference type="EMBL" id="FQUS01000040">
    <property type="protein sequence ID" value="SHG62361.1"/>
    <property type="molecule type" value="Genomic_DNA"/>
</dbReference>
<dbReference type="InterPro" id="IPR050463">
    <property type="entry name" value="Gfo/Idh/MocA_oxidrdct_glycsds"/>
</dbReference>
<dbReference type="Pfam" id="PF22725">
    <property type="entry name" value="GFO_IDH_MocA_C3"/>
    <property type="match status" value="1"/>
</dbReference>
<dbReference type="AlphaFoldDB" id="A0A1M5LBF3"/>
<dbReference type="GO" id="GO:0000166">
    <property type="term" value="F:nucleotide binding"/>
    <property type="evidence" value="ECO:0007669"/>
    <property type="project" value="InterPro"/>
</dbReference>
<reference evidence="4 5" key="1">
    <citation type="submission" date="2016-11" db="EMBL/GenBank/DDBJ databases">
        <authorList>
            <person name="Jaros S."/>
            <person name="Januszkiewicz K."/>
            <person name="Wedrychowicz H."/>
        </authorList>
    </citation>
    <scope>NUCLEOTIDE SEQUENCE [LARGE SCALE GENOMIC DNA]</scope>
    <source>
        <strain evidence="4 5">DSM 21986</strain>
    </source>
</reference>
<dbReference type="Gene3D" id="3.40.50.720">
    <property type="entry name" value="NAD(P)-binding Rossmann-like Domain"/>
    <property type="match status" value="1"/>
</dbReference>
<dbReference type="SUPFAM" id="SSF51735">
    <property type="entry name" value="NAD(P)-binding Rossmann-fold domains"/>
    <property type="match status" value="1"/>
</dbReference>
<dbReference type="Proteomes" id="UP000184041">
    <property type="component" value="Unassembled WGS sequence"/>
</dbReference>
<dbReference type="STRING" id="1194090.SAMN05443144_1406"/>
<dbReference type="InterPro" id="IPR055170">
    <property type="entry name" value="GFO_IDH_MocA-like_dom"/>
</dbReference>
<dbReference type="RefSeq" id="WP_073068504.1">
    <property type="nucleotide sequence ID" value="NZ_FQUS01000040.1"/>
</dbReference>